<name>A0A0K0GMT5_XANOP</name>
<dbReference type="eggNOG" id="COG2801">
    <property type="taxonomic scope" value="Bacteria"/>
</dbReference>
<dbReference type="GO" id="GO:0015074">
    <property type="term" value="P:DNA integration"/>
    <property type="evidence" value="ECO:0007669"/>
    <property type="project" value="InterPro"/>
</dbReference>
<dbReference type="AlphaFoldDB" id="A0A0K0GMT5"/>
<dbReference type="HOGENOM" id="CLU_027402_41_6_6"/>
<sequence length="60" mass="6957">MVEQVIRTLKEQCVHRHRLESQTHALRVIADWIAFYNPQRPHQALKMMTPNAAYAATLTA</sequence>
<dbReference type="Pfam" id="PF13683">
    <property type="entry name" value="rve_3"/>
    <property type="match status" value="1"/>
</dbReference>
<evidence type="ECO:0000313" key="2">
    <source>
        <dbReference type="EMBL" id="ACD59998.1"/>
    </source>
</evidence>
<accession>A0A0K0GMT5</accession>
<feature type="domain" description="Integrase catalytic" evidence="1">
    <location>
        <begin position="2"/>
        <end position="50"/>
    </location>
</feature>
<dbReference type="InterPro" id="IPR012337">
    <property type="entry name" value="RNaseH-like_sf"/>
</dbReference>
<proteinExistence type="predicted"/>
<organism evidence="2 3">
    <name type="scientific">Xanthomonas oryzae pv. oryzae (strain PXO99A)</name>
    <dbReference type="NCBI Taxonomy" id="360094"/>
    <lineage>
        <taxon>Bacteria</taxon>
        <taxon>Pseudomonadati</taxon>
        <taxon>Pseudomonadota</taxon>
        <taxon>Gammaproteobacteria</taxon>
        <taxon>Lysobacterales</taxon>
        <taxon>Lysobacteraceae</taxon>
        <taxon>Xanthomonas</taxon>
    </lineage>
</organism>
<reference evidence="2 3" key="1">
    <citation type="journal article" date="2008" name="BMC Genomics">
        <title>Genome sequence and rapid evolution of the rice pathogen Xanthomonas oryzae pv. oryzae PXO99A.</title>
        <authorList>
            <person name="Salzberg S.L."/>
            <person name="Sommer D.D."/>
            <person name="Schatz M.C."/>
            <person name="Phillippy A.M."/>
            <person name="Rabinowicz P.D."/>
            <person name="Tsuge S."/>
            <person name="Furutani A."/>
            <person name="Ochiai H."/>
            <person name="Delcher A.L."/>
            <person name="Kelley D."/>
            <person name="Madupu R."/>
            <person name="Puiu D."/>
            <person name="Radune D."/>
            <person name="Shumway M."/>
            <person name="Trapnell C."/>
            <person name="Aparna G."/>
            <person name="Jha G."/>
            <person name="Pandey A."/>
            <person name="Patil P.B."/>
            <person name="Ishihara H."/>
            <person name="Meyer D.F."/>
            <person name="Szurek B."/>
            <person name="Verdier V."/>
            <person name="Koebnik R."/>
            <person name="Dow J.M."/>
            <person name="Ryan R.P."/>
            <person name="Hirata H."/>
            <person name="Tsuyumu S."/>
            <person name="Won Lee S."/>
            <person name="Seo Y.S."/>
            <person name="Sriariyanum M."/>
            <person name="Ronald P.C."/>
            <person name="Sonti R.V."/>
            <person name="Van Sluys M.A."/>
            <person name="Leach J.E."/>
            <person name="White F.F."/>
            <person name="Bogdanove A.J."/>
        </authorList>
    </citation>
    <scope>NUCLEOTIDE SEQUENCE [LARGE SCALE GENOMIC DNA]</scope>
    <source>
        <strain evidence="2 3">PXO99A</strain>
    </source>
</reference>
<dbReference type="KEGG" id="xop:PXO_01380"/>
<dbReference type="Proteomes" id="UP000001740">
    <property type="component" value="Chromosome"/>
</dbReference>
<gene>
    <name evidence="2" type="ordered locus">PXO_01380</name>
</gene>
<evidence type="ECO:0000313" key="3">
    <source>
        <dbReference type="Proteomes" id="UP000001740"/>
    </source>
</evidence>
<evidence type="ECO:0000259" key="1">
    <source>
        <dbReference type="Pfam" id="PF13683"/>
    </source>
</evidence>
<dbReference type="InterPro" id="IPR001584">
    <property type="entry name" value="Integrase_cat-core"/>
</dbReference>
<dbReference type="EMBL" id="CP000967">
    <property type="protein sequence ID" value="ACD59998.1"/>
    <property type="molecule type" value="Genomic_DNA"/>
</dbReference>
<dbReference type="RefSeq" id="WP_012445471.1">
    <property type="nucleotide sequence ID" value="NC_010717.2"/>
</dbReference>
<dbReference type="SUPFAM" id="SSF53098">
    <property type="entry name" value="Ribonuclease H-like"/>
    <property type="match status" value="1"/>
</dbReference>
<protein>
    <submittedName>
        <fullName evidence="2">Integrase core domain protein</fullName>
    </submittedName>
</protein>